<evidence type="ECO:0000313" key="11">
    <source>
        <dbReference type="EMBL" id="MBG9376243.1"/>
    </source>
</evidence>
<evidence type="ECO:0000256" key="5">
    <source>
        <dbReference type="ARBA" id="ARBA00022729"/>
    </source>
</evidence>
<dbReference type="Pfam" id="PF13715">
    <property type="entry name" value="CarbopepD_reg_2"/>
    <property type="match status" value="1"/>
</dbReference>
<evidence type="ECO:0000256" key="7">
    <source>
        <dbReference type="ARBA" id="ARBA00023237"/>
    </source>
</evidence>
<dbReference type="Pfam" id="PF07715">
    <property type="entry name" value="Plug"/>
    <property type="match status" value="1"/>
</dbReference>
<dbReference type="Proteomes" id="UP000628448">
    <property type="component" value="Unassembled WGS sequence"/>
</dbReference>
<evidence type="ECO:0000256" key="4">
    <source>
        <dbReference type="ARBA" id="ARBA00022692"/>
    </source>
</evidence>
<feature type="signal peptide" evidence="9">
    <location>
        <begin position="1"/>
        <end position="27"/>
    </location>
</feature>
<dbReference type="NCBIfam" id="TIGR04056">
    <property type="entry name" value="OMP_RagA_SusC"/>
    <property type="match status" value="1"/>
</dbReference>
<keyword evidence="3 8" id="KW-1134">Transmembrane beta strand</keyword>
<dbReference type="PANTHER" id="PTHR30069">
    <property type="entry name" value="TONB-DEPENDENT OUTER MEMBRANE RECEPTOR"/>
    <property type="match status" value="1"/>
</dbReference>
<dbReference type="Gene3D" id="2.60.40.1120">
    <property type="entry name" value="Carboxypeptidase-like, regulatory domain"/>
    <property type="match status" value="1"/>
</dbReference>
<proteinExistence type="inferred from homology"/>
<dbReference type="InterPro" id="IPR036942">
    <property type="entry name" value="Beta-barrel_TonB_sf"/>
</dbReference>
<comment type="similarity">
    <text evidence="8">Belongs to the TonB-dependent receptor family.</text>
</comment>
<organism evidence="11 12">
    <name type="scientific">Panacibacter microcysteis</name>
    <dbReference type="NCBI Taxonomy" id="2793269"/>
    <lineage>
        <taxon>Bacteria</taxon>
        <taxon>Pseudomonadati</taxon>
        <taxon>Bacteroidota</taxon>
        <taxon>Chitinophagia</taxon>
        <taxon>Chitinophagales</taxon>
        <taxon>Chitinophagaceae</taxon>
        <taxon>Panacibacter</taxon>
    </lineage>
</organism>
<evidence type="ECO:0000256" key="2">
    <source>
        <dbReference type="ARBA" id="ARBA00022448"/>
    </source>
</evidence>
<evidence type="ECO:0000256" key="1">
    <source>
        <dbReference type="ARBA" id="ARBA00004571"/>
    </source>
</evidence>
<keyword evidence="5 9" id="KW-0732">Signal</keyword>
<sequence length="1069" mass="116955">MRQKIDCLAVRLCAAFFFVFLSATAFAQKTVSGTVTSAKDNQPIIGASVLVKGTNVGVATSATGSFSINVPSGKNKLVISSVGFDDMEVDVTSQSSVTVSLKEKSSSLDEIVVTGYTAQKKKEITGAVAVVNVKDMRQVPVGTGEEALQGRASGLTVISSGQPGAPSDIRIRGVTTFGNNQPLVIIDGVRGNITNINTNDIESIQVLKDASAAIYGVAGANGVIIVTTKRGKAGKAKVSYDGYYGVTTKGPGYDMANTAEEGNAIWQQRINSGLSVGDEGWGHKQFGYGATPVIPDYITPAGASEGDPGTNPELYNINSNQITKANKIGTDWYDVITRNAPMQSHNISVSSGTDKSAFYFSFGYLNQQGIARFQYNKRYSVRANTIFNVGNKIRIGENAFVFYQQNPKFGNQGEGSPFSVAFREDAIIPVYDIMGNFAGTKSQDLGNARNPYADIYRTKDNRSNKWNIQGNVFAEVDLLKHFTARTSFGGVVDNNYYYNFNFVGYENAEGNTGANSFSEGSSYNSNWTFTNTLTYNNSFGNHNVKLLLGTEAVNYYGRNLSGTRSNYFSEDPNYWVLGAGTGAQSNAGGAYQSSFWSQFAKLEYGYAGKYLLNASIRRDGASVFAEDVRYGYFPGASAAWRISQENFMKNVSFFNDLKLRVSWGIMGTSGNVLNTNPYNLYSTRLGKSAYDISGNSTTPYAGFYKSNVGNPGTTWEEDVITNVGIDATILKNKIDVTIEWYKKRVNGLLYQAQGPQWASILVGDADLPYVNVADNQNTGIDLNLTYHANLNKDLKLDVTGIFTSYKNKIISIPGSGYFFGPTIRNVQIQRNEVGHPLGAFYGYEVVGLYQSQEDIDKSPTQSGSRLGNFKYRDVNSDGKIDDQDRTYIGNPHPDFTYGLNLALSYKNIDLSAFFYGSKGNDIFNQTQYYTDFPDFFKGGIRREVAVNSWTPENTNTSIPALYNTGSFSSDQAVNSYFLSKGSYLRCKQLQIGYRLPSNFLKKLSIENFRIYLQSANLFTITKYKGLDPELQSITDVNNPGSAAGATNLGIDQGNYPHTPSYLIGINLNF</sequence>
<reference evidence="11" key="1">
    <citation type="submission" date="2020-11" db="EMBL/GenBank/DDBJ databases">
        <title>Bacterial whole genome sequence for Panacibacter sp. DH6.</title>
        <authorList>
            <person name="Le V."/>
            <person name="Ko S."/>
            <person name="Ahn C.-Y."/>
            <person name="Oh H.-M."/>
        </authorList>
    </citation>
    <scope>NUCLEOTIDE SEQUENCE</scope>
    <source>
        <strain evidence="11">DH6</strain>
    </source>
</reference>
<keyword evidence="12" id="KW-1185">Reference proteome</keyword>
<name>A0A931GWE8_9BACT</name>
<dbReference type="GO" id="GO:0044718">
    <property type="term" value="P:siderophore transmembrane transport"/>
    <property type="evidence" value="ECO:0007669"/>
    <property type="project" value="TreeGrafter"/>
</dbReference>
<dbReference type="AlphaFoldDB" id="A0A931GWE8"/>
<evidence type="ECO:0000259" key="10">
    <source>
        <dbReference type="Pfam" id="PF07715"/>
    </source>
</evidence>
<feature type="chain" id="PRO_5036690779" evidence="9">
    <location>
        <begin position="28"/>
        <end position="1069"/>
    </location>
</feature>
<dbReference type="PROSITE" id="PS52016">
    <property type="entry name" value="TONB_DEPENDENT_REC_3"/>
    <property type="match status" value="1"/>
</dbReference>
<evidence type="ECO:0000313" key="12">
    <source>
        <dbReference type="Proteomes" id="UP000628448"/>
    </source>
</evidence>
<keyword evidence="11" id="KW-0675">Receptor</keyword>
<comment type="caution">
    <text evidence="11">The sequence shown here is derived from an EMBL/GenBank/DDBJ whole genome shotgun (WGS) entry which is preliminary data.</text>
</comment>
<dbReference type="Gene3D" id="2.40.170.20">
    <property type="entry name" value="TonB-dependent receptor, beta-barrel domain"/>
    <property type="match status" value="1"/>
</dbReference>
<accession>A0A931GWE8</accession>
<keyword evidence="2 8" id="KW-0813">Transport</keyword>
<dbReference type="InterPro" id="IPR023996">
    <property type="entry name" value="TonB-dep_OMP_SusC/RagA"/>
</dbReference>
<keyword evidence="7 8" id="KW-0998">Cell outer membrane</keyword>
<gene>
    <name evidence="11" type="ORF">I5907_08350</name>
</gene>
<dbReference type="SUPFAM" id="SSF56935">
    <property type="entry name" value="Porins"/>
    <property type="match status" value="1"/>
</dbReference>
<dbReference type="GO" id="GO:0015344">
    <property type="term" value="F:siderophore uptake transmembrane transporter activity"/>
    <property type="evidence" value="ECO:0007669"/>
    <property type="project" value="TreeGrafter"/>
</dbReference>
<evidence type="ECO:0000256" key="3">
    <source>
        <dbReference type="ARBA" id="ARBA00022452"/>
    </source>
</evidence>
<dbReference type="InterPro" id="IPR023997">
    <property type="entry name" value="TonB-dep_OMP_SusC/RagA_CS"/>
</dbReference>
<dbReference type="GO" id="GO:0009279">
    <property type="term" value="C:cell outer membrane"/>
    <property type="evidence" value="ECO:0007669"/>
    <property type="project" value="UniProtKB-SubCell"/>
</dbReference>
<evidence type="ECO:0000256" key="8">
    <source>
        <dbReference type="PROSITE-ProRule" id="PRU01360"/>
    </source>
</evidence>
<dbReference type="RefSeq" id="WP_196990259.1">
    <property type="nucleotide sequence ID" value="NZ_JADWYR010000001.1"/>
</dbReference>
<protein>
    <submittedName>
        <fullName evidence="11">TonB-dependent receptor</fullName>
    </submittedName>
</protein>
<dbReference type="Gene3D" id="2.170.130.10">
    <property type="entry name" value="TonB-dependent receptor, plug domain"/>
    <property type="match status" value="1"/>
</dbReference>
<evidence type="ECO:0000256" key="9">
    <source>
        <dbReference type="SAM" id="SignalP"/>
    </source>
</evidence>
<comment type="subcellular location">
    <subcellularLocation>
        <location evidence="1 8">Cell outer membrane</location>
        <topology evidence="1 8">Multi-pass membrane protein</topology>
    </subcellularLocation>
</comment>
<dbReference type="InterPro" id="IPR039426">
    <property type="entry name" value="TonB-dep_rcpt-like"/>
</dbReference>
<dbReference type="EMBL" id="JADWYR010000001">
    <property type="protein sequence ID" value="MBG9376243.1"/>
    <property type="molecule type" value="Genomic_DNA"/>
</dbReference>
<dbReference type="InterPro" id="IPR037066">
    <property type="entry name" value="Plug_dom_sf"/>
</dbReference>
<dbReference type="SUPFAM" id="SSF49464">
    <property type="entry name" value="Carboxypeptidase regulatory domain-like"/>
    <property type="match status" value="1"/>
</dbReference>
<keyword evidence="6 8" id="KW-0472">Membrane</keyword>
<dbReference type="InterPro" id="IPR012910">
    <property type="entry name" value="Plug_dom"/>
</dbReference>
<evidence type="ECO:0000256" key="6">
    <source>
        <dbReference type="ARBA" id="ARBA00023136"/>
    </source>
</evidence>
<keyword evidence="4 8" id="KW-0812">Transmembrane</keyword>
<dbReference type="NCBIfam" id="TIGR04057">
    <property type="entry name" value="SusC_RagA_signa"/>
    <property type="match status" value="1"/>
</dbReference>
<dbReference type="InterPro" id="IPR008969">
    <property type="entry name" value="CarboxyPept-like_regulatory"/>
</dbReference>
<feature type="domain" description="TonB-dependent receptor plug" evidence="10">
    <location>
        <begin position="120"/>
        <end position="223"/>
    </location>
</feature>
<dbReference type="PANTHER" id="PTHR30069:SF29">
    <property type="entry name" value="HEMOGLOBIN AND HEMOGLOBIN-HAPTOGLOBIN-BINDING PROTEIN 1-RELATED"/>
    <property type="match status" value="1"/>
</dbReference>